<keyword evidence="3" id="KW-1185">Reference proteome</keyword>
<dbReference type="Proteomes" id="UP000000663">
    <property type="component" value="Chromosome"/>
</dbReference>
<dbReference type="EMBL" id="AM114193">
    <property type="protein sequence ID" value="CAJ37749.1"/>
    <property type="molecule type" value="Genomic_DNA"/>
</dbReference>
<protein>
    <submittedName>
        <fullName evidence="2">Predicted FAD-dependent oxidoreductase</fullName>
    </submittedName>
</protein>
<reference evidence="2 3" key="1">
    <citation type="journal article" date="2006" name="Science">
        <title>Genome of rice cluster I archaea -- the key methane producers in the rice rhizosphere.</title>
        <authorList>
            <person name="Erkel C."/>
            <person name="Kube M."/>
            <person name="Reinhardt R."/>
            <person name="Liesack W."/>
        </authorList>
    </citation>
    <scope>NUCLEOTIDE SEQUENCE [LARGE SCALE GENOMIC DNA]</scope>
    <source>
        <strain evidence="3">DSM 22066 / NBRC 105507 / MRE50</strain>
    </source>
</reference>
<dbReference type="Gene3D" id="3.30.9.10">
    <property type="entry name" value="D-Amino Acid Oxidase, subunit A, domain 2"/>
    <property type="match status" value="1"/>
</dbReference>
<dbReference type="eggNOG" id="arCOG00570">
    <property type="taxonomic scope" value="Archaea"/>
</dbReference>
<dbReference type="InterPro" id="IPR036188">
    <property type="entry name" value="FAD/NAD-bd_sf"/>
</dbReference>
<name>Q0W1J4_METAR</name>
<dbReference type="RefSeq" id="WP_012034837.1">
    <property type="nucleotide sequence ID" value="NC_009464.1"/>
</dbReference>
<dbReference type="KEGG" id="rci:RCIX2708"/>
<dbReference type="SUPFAM" id="SSF51905">
    <property type="entry name" value="FAD/NAD(P)-binding domain"/>
    <property type="match status" value="1"/>
</dbReference>
<dbReference type="PRINTS" id="PR00420">
    <property type="entry name" value="RNGMNOXGNASE"/>
</dbReference>
<dbReference type="NCBIfam" id="TIGR02032">
    <property type="entry name" value="GG-red-SF"/>
    <property type="match status" value="1"/>
</dbReference>
<dbReference type="Gene3D" id="3.50.50.60">
    <property type="entry name" value="FAD/NAD(P)-binding domain"/>
    <property type="match status" value="1"/>
</dbReference>
<dbReference type="OrthoDB" id="46008at2157"/>
<organism evidence="2 3">
    <name type="scientific">Methanocella arvoryzae (strain DSM 22066 / NBRC 105507 / MRE50)</name>
    <dbReference type="NCBI Taxonomy" id="351160"/>
    <lineage>
        <taxon>Archaea</taxon>
        <taxon>Methanobacteriati</taxon>
        <taxon>Methanobacteriota</taxon>
        <taxon>Stenosarchaea group</taxon>
        <taxon>Methanomicrobia</taxon>
        <taxon>Methanocellales</taxon>
        <taxon>Methanocellaceae</taxon>
        <taxon>Methanocella</taxon>
    </lineage>
</organism>
<gene>
    <name evidence="2" type="ORF">RCIX2708</name>
</gene>
<dbReference type="GO" id="GO:0016628">
    <property type="term" value="F:oxidoreductase activity, acting on the CH-CH group of donors, NAD or NADP as acceptor"/>
    <property type="evidence" value="ECO:0007669"/>
    <property type="project" value="InterPro"/>
</dbReference>
<proteinExistence type="predicted"/>
<dbReference type="GO" id="GO:0071949">
    <property type="term" value="F:FAD binding"/>
    <property type="evidence" value="ECO:0007669"/>
    <property type="project" value="InterPro"/>
</dbReference>
<dbReference type="InterPro" id="IPR002938">
    <property type="entry name" value="FAD-bd"/>
</dbReference>
<sequence length="394" mass="42613">MDYDVIVVGAGPAGSMAAKYAALNGAKTLLLEEHGQVGSPVACTGLISRNALDECELGEGSFINKRIRGAFVHSPNNHNILLDGKRTMAYVVERKIMDREMARRAVNAGAEILISTKAEGITPVPGGISVKVTGPDGTEDITASVVIGADGVKSKVARAAGLGNLPHVCSAIQVEATYEPRNPDFVEMFSGSRYAPKHFAWAVPTSGDCCRVGLISDEHAHEYLQRLLTEHEIVSKKARSAVDLIMGGVPVGTLKRTVTDNIMIVGDAAGQVKPISYGGIYTGARCARIAGEVAAKAALAGDASSARLMEYERRWRADIGRELMMMMRFRQMYGRMTDQDLDEALALLDDPEISEVMTKYGDIDRPSKLAFELLKLSKNRGMWRLMGLLVKLLF</sequence>
<feature type="domain" description="FAD-binding" evidence="1">
    <location>
        <begin position="2"/>
        <end position="318"/>
    </location>
</feature>
<dbReference type="Pfam" id="PF01494">
    <property type="entry name" value="FAD_binding_3"/>
    <property type="match status" value="1"/>
</dbReference>
<evidence type="ECO:0000259" key="1">
    <source>
        <dbReference type="Pfam" id="PF01494"/>
    </source>
</evidence>
<dbReference type="STRING" id="351160.RCIX2708"/>
<dbReference type="GeneID" id="5145625"/>
<dbReference type="InterPro" id="IPR050407">
    <property type="entry name" value="Geranylgeranyl_reductase"/>
</dbReference>
<dbReference type="PANTHER" id="PTHR42685:SF18">
    <property type="entry name" value="DIGERANYLGERANYLGLYCEROPHOSPHOLIPID REDUCTASE"/>
    <property type="match status" value="1"/>
</dbReference>
<dbReference type="InterPro" id="IPR011777">
    <property type="entry name" value="Geranylgeranyl_Rdtase_fam"/>
</dbReference>
<dbReference type="AlphaFoldDB" id="Q0W1J4"/>
<dbReference type="PANTHER" id="PTHR42685">
    <property type="entry name" value="GERANYLGERANYL DIPHOSPHATE REDUCTASE"/>
    <property type="match status" value="1"/>
</dbReference>
<accession>Q0W1J4</accession>
<evidence type="ECO:0000313" key="3">
    <source>
        <dbReference type="Proteomes" id="UP000000663"/>
    </source>
</evidence>
<evidence type="ECO:0000313" key="2">
    <source>
        <dbReference type="EMBL" id="CAJ37749.1"/>
    </source>
</evidence>